<protein>
    <submittedName>
        <fullName evidence="2">Uncharacterized protein</fullName>
    </submittedName>
</protein>
<dbReference type="InParanoid" id="A0A165ADL3"/>
<keyword evidence="3" id="KW-1185">Reference proteome</keyword>
<sequence>MRFGVFTRRFQKLFLSSFSFFFFIPFLSSFLSFGGPVIFYLSLSTIMEALCSYLALFLTVYYYPFCLLLFP</sequence>
<evidence type="ECO:0000313" key="3">
    <source>
        <dbReference type="Proteomes" id="UP000076632"/>
    </source>
</evidence>
<gene>
    <name evidence="2" type="ORF">L228DRAFT_25675</name>
</gene>
<evidence type="ECO:0000313" key="2">
    <source>
        <dbReference type="EMBL" id="KZF20303.1"/>
    </source>
</evidence>
<evidence type="ECO:0000256" key="1">
    <source>
        <dbReference type="SAM" id="Phobius"/>
    </source>
</evidence>
<dbReference type="Proteomes" id="UP000076632">
    <property type="component" value="Unassembled WGS sequence"/>
</dbReference>
<name>A0A165ADL3_XYLHT</name>
<dbReference type="GeneID" id="28899078"/>
<keyword evidence="1" id="KW-0472">Membrane</keyword>
<keyword evidence="1" id="KW-0812">Transmembrane</keyword>
<proteinExistence type="predicted"/>
<feature type="transmembrane region" description="Helical" evidence="1">
    <location>
        <begin position="20"/>
        <end position="43"/>
    </location>
</feature>
<accession>A0A165ADL3</accession>
<dbReference type="AlphaFoldDB" id="A0A165ADL3"/>
<feature type="transmembrane region" description="Helical" evidence="1">
    <location>
        <begin position="50"/>
        <end position="70"/>
    </location>
</feature>
<organism evidence="2 3">
    <name type="scientific">Xylona heveae (strain CBS 132557 / TC161)</name>
    <dbReference type="NCBI Taxonomy" id="1328760"/>
    <lineage>
        <taxon>Eukaryota</taxon>
        <taxon>Fungi</taxon>
        <taxon>Dikarya</taxon>
        <taxon>Ascomycota</taxon>
        <taxon>Pezizomycotina</taxon>
        <taxon>Xylonomycetes</taxon>
        <taxon>Xylonales</taxon>
        <taxon>Xylonaceae</taxon>
        <taxon>Xylona</taxon>
    </lineage>
</organism>
<dbReference type="EMBL" id="KV407463">
    <property type="protein sequence ID" value="KZF20303.1"/>
    <property type="molecule type" value="Genomic_DNA"/>
</dbReference>
<reference evidence="2 3" key="1">
    <citation type="journal article" date="2016" name="Fungal Biol.">
        <title>The genome of Xylona heveae provides a window into fungal endophytism.</title>
        <authorList>
            <person name="Gazis R."/>
            <person name="Kuo A."/>
            <person name="Riley R."/>
            <person name="LaButti K."/>
            <person name="Lipzen A."/>
            <person name="Lin J."/>
            <person name="Amirebrahimi M."/>
            <person name="Hesse C.N."/>
            <person name="Spatafora J.W."/>
            <person name="Henrissat B."/>
            <person name="Hainaut M."/>
            <person name="Grigoriev I.V."/>
            <person name="Hibbett D.S."/>
        </authorList>
    </citation>
    <scope>NUCLEOTIDE SEQUENCE [LARGE SCALE GENOMIC DNA]</scope>
    <source>
        <strain evidence="2 3">TC161</strain>
    </source>
</reference>
<dbReference type="RefSeq" id="XP_018185858.1">
    <property type="nucleotide sequence ID" value="XM_018333941.1"/>
</dbReference>
<keyword evidence="1" id="KW-1133">Transmembrane helix</keyword>